<dbReference type="Gene3D" id="3.40.30.10">
    <property type="entry name" value="Glutaredoxin"/>
    <property type="match status" value="1"/>
</dbReference>
<dbReference type="PROSITE" id="PS51354">
    <property type="entry name" value="GLUTAREDOXIN_2"/>
    <property type="match status" value="1"/>
</dbReference>
<dbReference type="EMBL" id="WWCX01000071">
    <property type="protein sequence ID" value="MYM97372.1"/>
    <property type="molecule type" value="Genomic_DNA"/>
</dbReference>
<accession>A0A845GVL6</accession>
<evidence type="ECO:0000313" key="5">
    <source>
        <dbReference type="Proteomes" id="UP000447355"/>
    </source>
</evidence>
<feature type="domain" description="DUF4124" evidence="3">
    <location>
        <begin position="9"/>
        <end position="46"/>
    </location>
</feature>
<dbReference type="Proteomes" id="UP000447355">
    <property type="component" value="Unassembled WGS sequence"/>
</dbReference>
<keyword evidence="2" id="KW-0732">Signal</keyword>
<evidence type="ECO:0000256" key="1">
    <source>
        <dbReference type="SAM" id="MobiDB-lite"/>
    </source>
</evidence>
<dbReference type="InterPro" id="IPR025392">
    <property type="entry name" value="DUF4124"/>
</dbReference>
<dbReference type="RefSeq" id="WP_161086281.1">
    <property type="nucleotide sequence ID" value="NZ_WWCX01000071.1"/>
</dbReference>
<dbReference type="SUPFAM" id="SSF52833">
    <property type="entry name" value="Thioredoxin-like"/>
    <property type="match status" value="1"/>
</dbReference>
<feature type="region of interest" description="Disordered" evidence="1">
    <location>
        <begin position="161"/>
        <end position="200"/>
    </location>
</feature>
<evidence type="ECO:0000256" key="2">
    <source>
        <dbReference type="SAM" id="SignalP"/>
    </source>
</evidence>
<proteinExistence type="predicted"/>
<dbReference type="InterPro" id="IPR036249">
    <property type="entry name" value="Thioredoxin-like_sf"/>
</dbReference>
<comment type="caution">
    <text evidence="4">The sequence shown here is derived from an EMBL/GenBank/DDBJ whole genome shotgun (WGS) entry which is preliminary data.</text>
</comment>
<evidence type="ECO:0000259" key="3">
    <source>
        <dbReference type="Pfam" id="PF13511"/>
    </source>
</evidence>
<protein>
    <submittedName>
        <fullName evidence="4">DUF4124 domain-containing protein</fullName>
    </submittedName>
</protein>
<feature type="chain" id="PRO_5032616366" evidence="2">
    <location>
        <begin position="20"/>
        <end position="200"/>
    </location>
</feature>
<dbReference type="CDD" id="cd02976">
    <property type="entry name" value="NrdH"/>
    <property type="match status" value="1"/>
</dbReference>
<dbReference type="Pfam" id="PF13511">
    <property type="entry name" value="DUF4124"/>
    <property type="match status" value="1"/>
</dbReference>
<sequence length="200" mass="21344">MKRLAAFTLALLCLGTASAQVYKWVDGKGVTHYSDQPPPPSTPAKTKVELKSFATGGATVELPQELADAVRNRPVTLYTTAQCDGCSNGRAMLMARGIPFTEKTVATVDDQVALKKAGGNGQFPFLLVGRSKLTGFEQTSWDVLLSDAGYPLEKRLPPNYQYPAPVSAAPPPPPAPETVRPVEQPAKPLPPVNAPPGFQF</sequence>
<evidence type="ECO:0000313" key="4">
    <source>
        <dbReference type="EMBL" id="MYM97372.1"/>
    </source>
</evidence>
<reference evidence="4" key="1">
    <citation type="submission" date="2019-12" db="EMBL/GenBank/DDBJ databases">
        <title>Novel species isolated from a subtropical stream in China.</title>
        <authorList>
            <person name="Lu H."/>
        </authorList>
    </citation>
    <scope>NUCLEOTIDE SEQUENCE [LARGE SCALE GENOMIC DNA]</scope>
    <source>
        <strain evidence="4">FT81W</strain>
    </source>
</reference>
<organism evidence="4 5">
    <name type="scientific">Duganella vulcania</name>
    <dbReference type="NCBI Taxonomy" id="2692166"/>
    <lineage>
        <taxon>Bacteria</taxon>
        <taxon>Pseudomonadati</taxon>
        <taxon>Pseudomonadota</taxon>
        <taxon>Betaproteobacteria</taxon>
        <taxon>Burkholderiales</taxon>
        <taxon>Oxalobacteraceae</taxon>
        <taxon>Telluria group</taxon>
        <taxon>Duganella</taxon>
    </lineage>
</organism>
<dbReference type="AlphaFoldDB" id="A0A845GVL6"/>
<name>A0A845GVL6_9BURK</name>
<feature type="signal peptide" evidence="2">
    <location>
        <begin position="1"/>
        <end position="19"/>
    </location>
</feature>
<gene>
    <name evidence="4" type="ORF">GTP90_26325</name>
</gene>